<dbReference type="SUPFAM" id="SSF57959">
    <property type="entry name" value="Leucine zipper domain"/>
    <property type="match status" value="1"/>
</dbReference>
<keyword evidence="6" id="KW-0539">Nucleus</keyword>
<evidence type="ECO:0000313" key="11">
    <source>
        <dbReference type="WBParaSite" id="PTRK_0001141900.1"/>
    </source>
</evidence>
<keyword evidence="5" id="KW-0804">Transcription</keyword>
<feature type="compositionally biased region" description="Basic and acidic residues" evidence="8">
    <location>
        <begin position="11"/>
        <end position="22"/>
    </location>
</feature>
<evidence type="ECO:0000256" key="1">
    <source>
        <dbReference type="ARBA" id="ARBA00004123"/>
    </source>
</evidence>
<dbReference type="PANTHER" id="PTHR23334">
    <property type="entry name" value="CCAAT/ENHANCER BINDING PROTEIN"/>
    <property type="match status" value="1"/>
</dbReference>
<proteinExistence type="inferred from homology"/>
<reference evidence="11" key="1">
    <citation type="submission" date="2017-02" db="UniProtKB">
        <authorList>
            <consortium name="WormBaseParasite"/>
        </authorList>
    </citation>
    <scope>IDENTIFICATION</scope>
</reference>
<feature type="coiled-coil region" evidence="7">
    <location>
        <begin position="50"/>
        <end position="91"/>
    </location>
</feature>
<evidence type="ECO:0000256" key="7">
    <source>
        <dbReference type="SAM" id="Coils"/>
    </source>
</evidence>
<feature type="region of interest" description="Disordered" evidence="8">
    <location>
        <begin position="1"/>
        <end position="27"/>
    </location>
</feature>
<keyword evidence="10" id="KW-1185">Reference proteome</keyword>
<evidence type="ECO:0000313" key="10">
    <source>
        <dbReference type="Proteomes" id="UP000038045"/>
    </source>
</evidence>
<keyword evidence="7" id="KW-0175">Coiled coil</keyword>
<evidence type="ECO:0000256" key="2">
    <source>
        <dbReference type="ARBA" id="ARBA00006951"/>
    </source>
</evidence>
<dbReference type="GO" id="GO:0000981">
    <property type="term" value="F:DNA-binding transcription factor activity, RNA polymerase II-specific"/>
    <property type="evidence" value="ECO:0007669"/>
    <property type="project" value="TreeGrafter"/>
</dbReference>
<dbReference type="Pfam" id="PF07716">
    <property type="entry name" value="bZIP_2"/>
    <property type="match status" value="1"/>
</dbReference>
<dbReference type="PROSITE" id="PS50217">
    <property type="entry name" value="BZIP"/>
    <property type="match status" value="1"/>
</dbReference>
<dbReference type="SMART" id="SM00338">
    <property type="entry name" value="BRLZ"/>
    <property type="match status" value="1"/>
</dbReference>
<feature type="domain" description="BZIP" evidence="9">
    <location>
        <begin position="31"/>
        <end position="88"/>
    </location>
</feature>
<dbReference type="Proteomes" id="UP000038045">
    <property type="component" value="Unplaced"/>
</dbReference>
<dbReference type="PANTHER" id="PTHR23334:SF69">
    <property type="entry name" value="CCAAT_ENHANCER-BINDING PROTEIN GAMMA"/>
    <property type="match status" value="1"/>
</dbReference>
<dbReference type="InterPro" id="IPR004827">
    <property type="entry name" value="bZIP"/>
</dbReference>
<keyword evidence="3" id="KW-0805">Transcription regulation</keyword>
<dbReference type="STRING" id="131310.A0A0N4ZSD9"/>
<name>A0A0N4ZSD9_PARTI</name>
<dbReference type="AlphaFoldDB" id="A0A0N4ZSD9"/>
<accession>A0A0N4ZSD9</accession>
<evidence type="ECO:0000256" key="8">
    <source>
        <dbReference type="SAM" id="MobiDB-lite"/>
    </source>
</evidence>
<dbReference type="Gene3D" id="1.20.5.170">
    <property type="match status" value="1"/>
</dbReference>
<dbReference type="GO" id="GO:0000978">
    <property type="term" value="F:RNA polymerase II cis-regulatory region sequence-specific DNA binding"/>
    <property type="evidence" value="ECO:0007669"/>
    <property type="project" value="TreeGrafter"/>
</dbReference>
<dbReference type="GO" id="GO:0005634">
    <property type="term" value="C:nucleus"/>
    <property type="evidence" value="ECO:0007669"/>
    <property type="project" value="UniProtKB-SubCell"/>
</dbReference>
<comment type="similarity">
    <text evidence="2">Belongs to the bZIP family. C/EBP subfamily.</text>
</comment>
<keyword evidence="4" id="KW-0238">DNA-binding</keyword>
<dbReference type="InterPro" id="IPR046347">
    <property type="entry name" value="bZIP_sf"/>
</dbReference>
<evidence type="ECO:0000256" key="6">
    <source>
        <dbReference type="ARBA" id="ARBA00023242"/>
    </source>
</evidence>
<dbReference type="InterPro" id="IPR031106">
    <property type="entry name" value="C/EBP"/>
</dbReference>
<sequence>MMSPNSVYRKRSSDTSNIKDETVNGDDYALKRHRNNIAVNKTREKRKFEMSITSEKMEAMRAENAELEKHVEKLKTKLATLKEMMTVYNKNSTDSKDSS</sequence>
<protein>
    <submittedName>
        <fullName evidence="11">BZIP domain-containing protein</fullName>
    </submittedName>
</protein>
<organism evidence="10 11">
    <name type="scientific">Parastrongyloides trichosuri</name>
    <name type="common">Possum-specific nematode worm</name>
    <dbReference type="NCBI Taxonomy" id="131310"/>
    <lineage>
        <taxon>Eukaryota</taxon>
        <taxon>Metazoa</taxon>
        <taxon>Ecdysozoa</taxon>
        <taxon>Nematoda</taxon>
        <taxon>Chromadorea</taxon>
        <taxon>Rhabditida</taxon>
        <taxon>Tylenchina</taxon>
        <taxon>Panagrolaimomorpha</taxon>
        <taxon>Strongyloidoidea</taxon>
        <taxon>Strongyloididae</taxon>
        <taxon>Parastrongyloides</taxon>
    </lineage>
</organism>
<evidence type="ECO:0000256" key="5">
    <source>
        <dbReference type="ARBA" id="ARBA00023163"/>
    </source>
</evidence>
<evidence type="ECO:0000259" key="9">
    <source>
        <dbReference type="PROSITE" id="PS50217"/>
    </source>
</evidence>
<dbReference type="WBParaSite" id="PTRK_0001141900.1">
    <property type="protein sequence ID" value="PTRK_0001141900.1"/>
    <property type="gene ID" value="PTRK_0001141900"/>
</dbReference>
<dbReference type="GO" id="GO:0006351">
    <property type="term" value="P:DNA-templated transcription"/>
    <property type="evidence" value="ECO:0007669"/>
    <property type="project" value="InterPro"/>
</dbReference>
<evidence type="ECO:0000256" key="3">
    <source>
        <dbReference type="ARBA" id="ARBA00023015"/>
    </source>
</evidence>
<comment type="subcellular location">
    <subcellularLocation>
        <location evidence="1">Nucleus</location>
    </subcellularLocation>
</comment>
<evidence type="ECO:0000256" key="4">
    <source>
        <dbReference type="ARBA" id="ARBA00023125"/>
    </source>
</evidence>